<evidence type="ECO:0000259" key="1">
    <source>
        <dbReference type="Pfam" id="PF01225"/>
    </source>
</evidence>
<proteinExistence type="predicted"/>
<organism evidence="2">
    <name type="scientific">marine metagenome</name>
    <dbReference type="NCBI Taxonomy" id="408172"/>
    <lineage>
        <taxon>unclassified sequences</taxon>
        <taxon>metagenomes</taxon>
        <taxon>ecological metagenomes</taxon>
    </lineage>
</organism>
<protein>
    <recommendedName>
        <fullName evidence="1">Mur ligase N-terminal catalytic domain-containing protein</fullName>
    </recommendedName>
</protein>
<reference evidence="2" key="1">
    <citation type="submission" date="2018-05" db="EMBL/GenBank/DDBJ databases">
        <authorList>
            <person name="Lanie J.A."/>
            <person name="Ng W.-L."/>
            <person name="Kazmierczak K.M."/>
            <person name="Andrzejewski T.M."/>
            <person name="Davidsen T.M."/>
            <person name="Wayne K.J."/>
            <person name="Tettelin H."/>
            <person name="Glass J.I."/>
            <person name="Rusch D."/>
            <person name="Podicherti R."/>
            <person name="Tsui H.-C.T."/>
            <person name="Winkler M.E."/>
        </authorList>
    </citation>
    <scope>NUCLEOTIDE SEQUENCE</scope>
</reference>
<evidence type="ECO:0000313" key="2">
    <source>
        <dbReference type="EMBL" id="SVB94231.1"/>
    </source>
</evidence>
<name>A0A382I6A2_9ZZZZ</name>
<dbReference type="EMBL" id="UINC01065011">
    <property type="protein sequence ID" value="SVB94231.1"/>
    <property type="molecule type" value="Genomic_DNA"/>
</dbReference>
<dbReference type="PANTHER" id="PTHR23135">
    <property type="entry name" value="MUR LIGASE FAMILY MEMBER"/>
    <property type="match status" value="1"/>
</dbReference>
<dbReference type="AlphaFoldDB" id="A0A382I6A2"/>
<dbReference type="PANTHER" id="PTHR23135:SF4">
    <property type="entry name" value="UDP-N-ACETYLMURAMOYL-L-ALANYL-D-GLUTAMATE--2,6-DIAMINOPIMELATE LIGASE MURE HOMOLOG, CHLOROPLASTIC"/>
    <property type="match status" value="1"/>
</dbReference>
<dbReference type="GO" id="GO:0005524">
    <property type="term" value="F:ATP binding"/>
    <property type="evidence" value="ECO:0007669"/>
    <property type="project" value="InterPro"/>
</dbReference>
<dbReference type="Pfam" id="PF01225">
    <property type="entry name" value="Mur_ligase"/>
    <property type="match status" value="1"/>
</dbReference>
<dbReference type="Gene3D" id="3.40.1390.10">
    <property type="entry name" value="MurE/MurF, N-terminal domain"/>
    <property type="match status" value="1"/>
</dbReference>
<dbReference type="Gene3D" id="3.40.1190.10">
    <property type="entry name" value="Mur-like, catalytic domain"/>
    <property type="match status" value="1"/>
</dbReference>
<sequence length="117" mass="12356">MNLRTLLDAHAPLSVSGSLDRPIDNIVSDSRQAGHRALFVAIRSGQQLDRHAFVGDAVERGVEAVIVEDDSIDAGTATRIVVDDCRRALAALAARLHGDPSRDLLCVGVTGTNGKST</sequence>
<accession>A0A382I6A2</accession>
<dbReference type="GO" id="GO:0016881">
    <property type="term" value="F:acid-amino acid ligase activity"/>
    <property type="evidence" value="ECO:0007669"/>
    <property type="project" value="InterPro"/>
</dbReference>
<dbReference type="SUPFAM" id="SSF63418">
    <property type="entry name" value="MurE/MurF N-terminal domain"/>
    <property type="match status" value="1"/>
</dbReference>
<gene>
    <name evidence="2" type="ORF">METZ01_LOCUS247085</name>
</gene>
<dbReference type="InterPro" id="IPR035911">
    <property type="entry name" value="MurE/MurF_N"/>
</dbReference>
<feature type="non-terminal residue" evidence="2">
    <location>
        <position position="117"/>
    </location>
</feature>
<feature type="domain" description="Mur ligase N-terminal catalytic" evidence="1">
    <location>
        <begin position="23"/>
        <end position="95"/>
    </location>
</feature>
<dbReference type="InterPro" id="IPR000713">
    <property type="entry name" value="Mur_ligase_N"/>
</dbReference>
<dbReference type="InterPro" id="IPR036565">
    <property type="entry name" value="Mur-like_cat_sf"/>
</dbReference>